<feature type="transmembrane region" description="Helical" evidence="11">
    <location>
        <begin position="258"/>
        <end position="280"/>
    </location>
</feature>
<comment type="catalytic activity">
    <reaction evidence="11">
        <text>K(+)(in) + H(+)(in) = K(+)(out) + H(+)(out)</text>
        <dbReference type="Rhea" id="RHEA:28490"/>
        <dbReference type="ChEBI" id="CHEBI:15378"/>
        <dbReference type="ChEBI" id="CHEBI:29103"/>
    </reaction>
</comment>
<dbReference type="PATRIC" id="fig|1613.112.peg.139"/>
<dbReference type="InterPro" id="IPR003855">
    <property type="entry name" value="K+_transporter"/>
</dbReference>
<evidence type="ECO:0000256" key="9">
    <source>
        <dbReference type="ARBA" id="ARBA00023065"/>
    </source>
</evidence>
<feature type="transmembrane region" description="Helical" evidence="11">
    <location>
        <begin position="300"/>
        <end position="319"/>
    </location>
</feature>
<feature type="transmembrane region" description="Helical" evidence="11">
    <location>
        <begin position="150"/>
        <end position="170"/>
    </location>
</feature>
<feature type="transmembrane region" description="Helical" evidence="11">
    <location>
        <begin position="60"/>
        <end position="87"/>
    </location>
</feature>
<dbReference type="Pfam" id="PF02705">
    <property type="entry name" value="K_trans"/>
    <property type="match status" value="1"/>
</dbReference>
<feature type="transmembrane region" description="Helical" evidence="11">
    <location>
        <begin position="20"/>
        <end position="40"/>
    </location>
</feature>
<dbReference type="PANTHER" id="PTHR30540">
    <property type="entry name" value="OSMOTIC STRESS POTASSIUM TRANSPORTER"/>
    <property type="match status" value="1"/>
</dbReference>
<evidence type="ECO:0000256" key="4">
    <source>
        <dbReference type="ARBA" id="ARBA00022538"/>
    </source>
</evidence>
<reference evidence="14 15" key="1">
    <citation type="submission" date="2016-09" db="EMBL/GenBank/DDBJ databases">
        <title>Genome Sequence of the Lactobacillus fermentum strain NCC2970 (CNCM I-5068).</title>
        <authorList>
            <person name="Barretto C."/>
            <person name="Ngom-Bru C."/>
            <person name="Genevaz A."/>
            <person name="Fournier C."/>
            <person name="Moine D."/>
            <person name="Kassam M."/>
            <person name="Iltis A."/>
            <person name="Sagory-Zalkind P."/>
            <person name="Faucherand G."/>
            <person name="Descombes P."/>
            <person name="Duboux S."/>
        </authorList>
    </citation>
    <scope>NUCLEOTIDE SEQUENCE [LARGE SCALE GENOMIC DNA]</scope>
    <source>
        <strain evidence="14 15">NCC2970</strain>
    </source>
</reference>
<evidence type="ECO:0000256" key="2">
    <source>
        <dbReference type="ARBA" id="ARBA00022448"/>
    </source>
</evidence>
<evidence type="ECO:0000313" key="15">
    <source>
        <dbReference type="Proteomes" id="UP000094714"/>
    </source>
</evidence>
<dbReference type="InterPro" id="IPR053952">
    <property type="entry name" value="K_trans_C"/>
</dbReference>
<feature type="transmembrane region" description="Helical" evidence="11">
    <location>
        <begin position="182"/>
        <end position="202"/>
    </location>
</feature>
<name>A0A1D7ZUY2_LIMFE</name>
<evidence type="ECO:0000259" key="13">
    <source>
        <dbReference type="Pfam" id="PF22776"/>
    </source>
</evidence>
<feature type="transmembrane region" description="Helical" evidence="11">
    <location>
        <begin position="438"/>
        <end position="458"/>
    </location>
</feature>
<comment type="function">
    <text evidence="11">Transport of potassium into the cell. Likely operates as a K(+):H(+) symporter.</text>
</comment>
<dbReference type="GO" id="GO:0005886">
    <property type="term" value="C:plasma membrane"/>
    <property type="evidence" value="ECO:0007669"/>
    <property type="project" value="UniProtKB-SubCell"/>
</dbReference>
<evidence type="ECO:0000256" key="10">
    <source>
        <dbReference type="ARBA" id="ARBA00023136"/>
    </source>
</evidence>
<keyword evidence="9 11" id="KW-0406">Ion transport</keyword>
<sequence>MRLFTGKRKGIVMQQGKKNLALMGLITIGIVYGDIGTSPLYVMTALINDAGGLNKLSEDYIIGCLSLVFWTLMLMTTIKYVLVALRADNHGEGGIFALYDLVRKRRKWLIYPALLGGAALLADGTLTPAVTVTTAIEGLKGVALGPATPINSQTTVIWVTFTILLILFLIQRFGTVLIGKGFGPLMLIWFSFLGVFGIANLIKEPLVVRALSPHYGLMLLFSPENKVGIFILGSIFLATTGAEALYSDMGHVGRQAIYITWPFVFLTLTLNYFGQGAYLIHNLGHFTTTSSAFNPFYEMLPSWAYLFGVAIATIAAIIASQALITGSFTLVEEAIGLKLLPKMAIIHPSLSRGQIYIRTINWLLCACTTLVLFYFRTSEHMEAAYGLAITITMFMTTLLLYQYLASRRHHWFALPFACLYAVIEIIFLVSSLTKFDHGGYVTLFITLVIVAIMVAWYFGNKLRDFLDGETAWTHLGDYKRTLQELTDDEAIPLYISNLVMLTKVRDGDAIKREVLYSILDKTPKRAKVYWFVTVNTTSEPYTNYYTVDMMGTRNIVNLQLYLGFKMNHHVPLYLRQVVNDLMRQGIIDPQPQKYTTTPGRQVGDFRFVIIQDQLSSSTQLRGWQHLLIGARIFIQNHSTTPVQWFGLEFSQVTVEKVPILLNRRAAPMVNQRAVYHQKPKE</sequence>
<dbReference type="GO" id="GO:0015079">
    <property type="term" value="F:potassium ion transmembrane transporter activity"/>
    <property type="evidence" value="ECO:0007669"/>
    <property type="project" value="UniProtKB-UniRule"/>
</dbReference>
<evidence type="ECO:0000256" key="3">
    <source>
        <dbReference type="ARBA" id="ARBA00022475"/>
    </source>
</evidence>
<evidence type="ECO:0000256" key="5">
    <source>
        <dbReference type="ARBA" id="ARBA00022692"/>
    </source>
</evidence>
<dbReference type="GO" id="GO:0015293">
    <property type="term" value="F:symporter activity"/>
    <property type="evidence" value="ECO:0007669"/>
    <property type="project" value="UniProtKB-UniRule"/>
</dbReference>
<keyword evidence="3 11" id="KW-1003">Cell membrane</keyword>
<dbReference type="InterPro" id="IPR053951">
    <property type="entry name" value="K_trans_N"/>
</dbReference>
<evidence type="ECO:0000256" key="11">
    <source>
        <dbReference type="HAMAP-Rule" id="MF_01522"/>
    </source>
</evidence>
<keyword evidence="2 11" id="KW-0813">Transport</keyword>
<comment type="subcellular location">
    <subcellularLocation>
        <location evidence="11">Cell membrane</location>
        <topology evidence="11">Multi-pass membrane protein</topology>
    </subcellularLocation>
    <subcellularLocation>
        <location evidence="1">Membrane</location>
        <topology evidence="1">Multi-pass membrane protein</topology>
    </subcellularLocation>
</comment>
<evidence type="ECO:0000313" key="14">
    <source>
        <dbReference type="EMBL" id="AOR73609.1"/>
    </source>
</evidence>
<dbReference type="EMBL" id="CP017151">
    <property type="protein sequence ID" value="AOR73609.1"/>
    <property type="molecule type" value="Genomic_DNA"/>
</dbReference>
<protein>
    <recommendedName>
        <fullName evidence="11">Probable potassium transport system protein Kup</fullName>
    </recommendedName>
</protein>
<dbReference type="InterPro" id="IPR023051">
    <property type="entry name" value="Kup"/>
</dbReference>
<proteinExistence type="inferred from homology"/>
<feature type="transmembrane region" description="Helical" evidence="11">
    <location>
        <begin position="108"/>
        <end position="130"/>
    </location>
</feature>
<accession>A0A1D7ZUY2</accession>
<dbReference type="PANTHER" id="PTHR30540:SF83">
    <property type="entry name" value="K+ POTASSIUM TRANSPORTER"/>
    <property type="match status" value="1"/>
</dbReference>
<dbReference type="HAMAP" id="MF_01522">
    <property type="entry name" value="Kup"/>
    <property type="match status" value="1"/>
</dbReference>
<comment type="similarity">
    <text evidence="11">Belongs to the HAK/KUP transporter (TC 2.A.72) family.</text>
</comment>
<evidence type="ECO:0000256" key="1">
    <source>
        <dbReference type="ARBA" id="ARBA00004141"/>
    </source>
</evidence>
<evidence type="ECO:0000259" key="12">
    <source>
        <dbReference type="Pfam" id="PF02705"/>
    </source>
</evidence>
<feature type="transmembrane region" description="Helical" evidence="11">
    <location>
        <begin position="383"/>
        <end position="404"/>
    </location>
</feature>
<keyword evidence="8 11" id="KW-1133">Transmembrane helix</keyword>
<dbReference type="AlphaFoldDB" id="A0A1D7ZUY2"/>
<dbReference type="Pfam" id="PF22776">
    <property type="entry name" value="K_trans_C"/>
    <property type="match status" value="1"/>
</dbReference>
<feature type="transmembrane region" description="Helical" evidence="11">
    <location>
        <begin position="355"/>
        <end position="377"/>
    </location>
</feature>
<keyword evidence="10 11" id="KW-0472">Membrane</keyword>
<evidence type="ECO:0000256" key="8">
    <source>
        <dbReference type="ARBA" id="ARBA00022989"/>
    </source>
</evidence>
<keyword evidence="5 11" id="KW-0812">Transmembrane</keyword>
<organism evidence="14 15">
    <name type="scientific">Limosilactobacillus fermentum</name>
    <name type="common">Lactobacillus fermentum</name>
    <dbReference type="NCBI Taxonomy" id="1613"/>
    <lineage>
        <taxon>Bacteria</taxon>
        <taxon>Bacillati</taxon>
        <taxon>Bacillota</taxon>
        <taxon>Bacilli</taxon>
        <taxon>Lactobacillales</taxon>
        <taxon>Lactobacillaceae</taxon>
        <taxon>Limosilactobacillus</taxon>
    </lineage>
</organism>
<evidence type="ECO:0000256" key="7">
    <source>
        <dbReference type="ARBA" id="ARBA00022958"/>
    </source>
</evidence>
<feature type="transmembrane region" description="Helical" evidence="11">
    <location>
        <begin position="227"/>
        <end position="246"/>
    </location>
</feature>
<evidence type="ECO:0000256" key="6">
    <source>
        <dbReference type="ARBA" id="ARBA00022847"/>
    </source>
</evidence>
<gene>
    <name evidence="11" type="primary">kup</name>
    <name evidence="14" type="ORF">LACFE_CDS0129</name>
</gene>
<feature type="transmembrane region" description="Helical" evidence="11">
    <location>
        <begin position="411"/>
        <end position="432"/>
    </location>
</feature>
<dbReference type="Proteomes" id="UP000094714">
    <property type="component" value="Chromosome"/>
</dbReference>
<keyword evidence="4 11" id="KW-0633">Potassium transport</keyword>
<feature type="domain" description="K+ potassium transporter integral membrane" evidence="12">
    <location>
        <begin position="25"/>
        <end position="463"/>
    </location>
</feature>
<feature type="domain" description="K+ potassium transporter C-terminal" evidence="13">
    <location>
        <begin position="506"/>
        <end position="652"/>
    </location>
</feature>
<keyword evidence="7 11" id="KW-0630">Potassium</keyword>
<keyword evidence="6 11" id="KW-0769">Symport</keyword>